<evidence type="ECO:0000256" key="7">
    <source>
        <dbReference type="ARBA" id="ARBA00023273"/>
    </source>
</evidence>
<dbReference type="GO" id="GO:0005930">
    <property type="term" value="C:axoneme"/>
    <property type="evidence" value="ECO:0007669"/>
    <property type="project" value="TreeGrafter"/>
</dbReference>
<dbReference type="GO" id="GO:0042073">
    <property type="term" value="P:intraciliary transport"/>
    <property type="evidence" value="ECO:0007669"/>
    <property type="project" value="TreeGrafter"/>
</dbReference>
<dbReference type="SMART" id="SM00320">
    <property type="entry name" value="WD40"/>
    <property type="match status" value="5"/>
</dbReference>
<dbReference type="InterPro" id="IPR011047">
    <property type="entry name" value="Quinoprotein_ADH-like_sf"/>
</dbReference>
<evidence type="ECO:0000256" key="8">
    <source>
        <dbReference type="ARBA" id="ARBA00038130"/>
    </source>
</evidence>
<organism evidence="9 10">
    <name type="scientific">Hypsibius exemplaris</name>
    <name type="common">Freshwater tardigrade</name>
    <dbReference type="NCBI Taxonomy" id="2072580"/>
    <lineage>
        <taxon>Eukaryota</taxon>
        <taxon>Metazoa</taxon>
        <taxon>Ecdysozoa</taxon>
        <taxon>Tardigrada</taxon>
        <taxon>Eutardigrada</taxon>
        <taxon>Parachela</taxon>
        <taxon>Hypsibioidea</taxon>
        <taxon>Hypsibiidae</taxon>
        <taxon>Hypsibius</taxon>
    </lineage>
</organism>
<dbReference type="OrthoDB" id="2186662at2759"/>
<dbReference type="PANTHER" id="PTHR15722">
    <property type="entry name" value="IFT140/172-RELATED"/>
    <property type="match status" value="1"/>
</dbReference>
<proteinExistence type="inferred from homology"/>
<keyword evidence="10" id="KW-1185">Reference proteome</keyword>
<evidence type="ECO:0000256" key="2">
    <source>
        <dbReference type="ARBA" id="ARBA00022473"/>
    </source>
</evidence>
<dbReference type="Proteomes" id="UP000192578">
    <property type="component" value="Unassembled WGS sequence"/>
</dbReference>
<evidence type="ECO:0000256" key="1">
    <source>
        <dbReference type="ARBA" id="ARBA00004138"/>
    </source>
</evidence>
<sequence length="1741" mass="196199">MKIEYEKTLGTRKLSKQNDLFPVQALAWAPNDRRIAYCDDDRCVWVYDDSWEYLIHFPTKPVEKEFGKNSYVVTGIAFSPDSTKLAVAQSDAVVFVYRLPKEKDKSELAVVFKYPQSSPVTAVTWMAKGNLIFGLQDGSVRHASSSKRSDSINESGSQVITAVGNNQGSVLLTGHLDGSVHTYTADKESFRNIRKLFTAPKPFICLVFPGDSILLGGSDQTISVYNSAGKFLQEIPVDSQDSHDGQRLTAAVAAPNGRSAVFACFNRLRVLNYVPRKGVWTETTPLTIKNLLVVPALAWNSEGTKLATASLFGAVDIFNCALGKKKQNSRFETTFVTADQAVIRDPETNRRMTVRSDSGQPIDRLNFLKDQPIAIGETADHLIVADIKQDLASEVPWEWKRDVPKPTFHINGLGCVVYYANALHILELGRSDLLYTLATPNFYARLFSLHLTKDRKMFACLPSRKALRVVNLQKQEVTATFRHDVDLDWITFNNDCAMVVGRDVRLALLLFNVATKEKTVLCGKATFADLVEGTDVLVAQEGKQIRAWFNVADGKDGLTEKTLPIIGKVTEVTHLKGQLTIHTQNGSETNIYTLEDDAGQLENYFAKMQLEKAFDFLVAAGDAVNKESQWQNLVNKALDSKNFQLAEKAFETTKDPRAKDVRDITTRIQQLQKEHGRSMDDILGHYTVKATLERLKGNYDSAEKILLAQKDHKRAIVMYSNAGQYVRALKVAEENEPALVSDLIIKYQQQLSKEGKIYQLGEILAHTGQLGEAAALYAGTAFQPLDGYKLLVSYPAMVGTKEGKRLAERVLPVMQESGLDEMVGRTLELLGDVDGALKAFRSGHCYDHAIEFARQRKPEQVVPLEAECARYLVNIHNWQDAIGHFIEANLNTDALDAAIHCHDFDKAAQILTVVEDSKEAVEMYKKIGKPKEAIKMFLSRSKIEEAYQYAETFVKPEEIKNIFRKEAEGMITEKRYAEAEKMLLQIGDIETVIRMYRDSQQFQRWIDLVKKYQEHALGDTYAEVAQAYRKMGSLRQAELYFARAQKFKETVQMYVEEEKWPDAYRCALESIKEMADDILYLWITQIGFRDGIPILRNLNAARNYVIMALRAGEYDDAHTVASETAPELLPEIRKQRAVALAQTGHHLDAEKEFLAAGQADQAVQMYIDAGNWPDAVRLTTLHFPEELPHVLMSYAGLLADAGRFQEAEDQMMSINRPDLVIKMYKEHAMLDDALRVAKQFRPAEVRQLEMESGSNERAQTRTAKPGDNILRQARNREEKSDYIAAVQLYLKYLAEASSTDSAQQLRVCGRVRELSLSFLSDAEAREFIDIVASKYLTLNRPALAAAAFAEIGQQDKALQVFMDNGEWEEARALAMRAQDGQLTKTLEARYRDFLRTQGKVEQLSTVDGASAVEIYARNGEWEKCLKVCMELRDLKLLAKYLYDYGVILLKSGEDTKVMELFTNHGAPVTEDTINIYRHIFCTFVAKTMPDIATGFRTWVGLRELILAVGENLLRHSAEISVGVTAEFEKYLQIAVYYSNHYAFVTEDATKELAWMALLSLLRYSDVINPDKAFYDAGRAAQQLNWTGTADSLMNTYLDWRECIIRQNIDLVDYSQFAGSDIPTNVSIPKDHSVSAEEYESVKNWILKSALNQSLKFELKKDERGVFEISLSGGRYPPCVLTGFPVLSNGVKLGTSGRQARKQDLNRFLQTVRGTRNEKLEDVRRFLVKWCGAATELNYAFV</sequence>
<dbReference type="PANTHER" id="PTHR15722:SF2">
    <property type="entry name" value="INTRAFLAGELLAR TRANSPORT PROTEIN 172 HOMOLOG"/>
    <property type="match status" value="1"/>
</dbReference>
<dbReference type="SUPFAM" id="SSF50978">
    <property type="entry name" value="WD40 repeat-like"/>
    <property type="match status" value="1"/>
</dbReference>
<evidence type="ECO:0000256" key="3">
    <source>
        <dbReference type="ARBA" id="ARBA00022574"/>
    </source>
</evidence>
<dbReference type="Gene3D" id="2.130.10.10">
    <property type="entry name" value="YVTN repeat-like/Quinoprotein amine dehydrogenase"/>
    <property type="match status" value="2"/>
</dbReference>
<keyword evidence="5" id="KW-0802">TPR repeat</keyword>
<dbReference type="GO" id="GO:0030992">
    <property type="term" value="C:intraciliary transport particle B"/>
    <property type="evidence" value="ECO:0007669"/>
    <property type="project" value="TreeGrafter"/>
</dbReference>
<keyword evidence="4" id="KW-0677">Repeat</keyword>
<keyword evidence="7" id="KW-0966">Cell projection</keyword>
<dbReference type="InterPro" id="IPR001680">
    <property type="entry name" value="WD40_rpt"/>
</dbReference>
<dbReference type="InterPro" id="IPR036322">
    <property type="entry name" value="WD40_repeat_dom_sf"/>
</dbReference>
<keyword evidence="6" id="KW-0969">Cilium</keyword>
<protein>
    <submittedName>
        <fullName evidence="9">Intraflagellar transport protein 172-like protein</fullName>
    </submittedName>
</protein>
<evidence type="ECO:0000256" key="5">
    <source>
        <dbReference type="ARBA" id="ARBA00022803"/>
    </source>
</evidence>
<keyword evidence="2" id="KW-0217">Developmental protein</keyword>
<evidence type="ECO:0000256" key="4">
    <source>
        <dbReference type="ARBA" id="ARBA00022737"/>
    </source>
</evidence>
<dbReference type="GO" id="GO:0036064">
    <property type="term" value="C:ciliary basal body"/>
    <property type="evidence" value="ECO:0007669"/>
    <property type="project" value="TreeGrafter"/>
</dbReference>
<gene>
    <name evidence="9" type="ORF">BV898_08942</name>
</gene>
<evidence type="ECO:0000313" key="9">
    <source>
        <dbReference type="EMBL" id="OQV16936.1"/>
    </source>
</evidence>
<dbReference type="InterPro" id="IPR015943">
    <property type="entry name" value="WD40/YVTN_repeat-like_dom_sf"/>
</dbReference>
<reference evidence="10" key="1">
    <citation type="submission" date="2017-01" db="EMBL/GenBank/DDBJ databases">
        <title>Comparative genomics of anhydrobiosis in the tardigrade Hypsibius dujardini.</title>
        <authorList>
            <person name="Yoshida Y."/>
            <person name="Koutsovoulos G."/>
            <person name="Laetsch D."/>
            <person name="Stevens L."/>
            <person name="Kumar S."/>
            <person name="Horikawa D."/>
            <person name="Ishino K."/>
            <person name="Komine S."/>
            <person name="Tomita M."/>
            <person name="Blaxter M."/>
            <person name="Arakawa K."/>
        </authorList>
    </citation>
    <scope>NUCLEOTIDE SEQUENCE [LARGE SCALE GENOMIC DNA]</scope>
    <source>
        <strain evidence="10">Z151</strain>
    </source>
</reference>
<accession>A0A1W0WNY5</accession>
<comment type="subcellular location">
    <subcellularLocation>
        <location evidence="1">Cell projection</location>
        <location evidence="1">Cilium</location>
    </subcellularLocation>
</comment>
<comment type="similarity">
    <text evidence="8">Belongs to the IFT172 family.</text>
</comment>
<evidence type="ECO:0000256" key="6">
    <source>
        <dbReference type="ARBA" id="ARBA00023069"/>
    </source>
</evidence>
<dbReference type="EMBL" id="MTYJ01000068">
    <property type="protein sequence ID" value="OQV16936.1"/>
    <property type="molecule type" value="Genomic_DNA"/>
</dbReference>
<comment type="caution">
    <text evidence="9">The sequence shown here is derived from an EMBL/GenBank/DDBJ whole genome shotgun (WGS) entry which is preliminary data.</text>
</comment>
<dbReference type="Gene3D" id="1.25.40.470">
    <property type="match status" value="4"/>
</dbReference>
<dbReference type="SUPFAM" id="SSF50998">
    <property type="entry name" value="Quinoprotein alcohol dehydrogenase-like"/>
    <property type="match status" value="1"/>
</dbReference>
<evidence type="ECO:0000313" key="10">
    <source>
        <dbReference type="Proteomes" id="UP000192578"/>
    </source>
</evidence>
<keyword evidence="3" id="KW-0853">WD repeat</keyword>
<name>A0A1W0WNY5_HYPEX</name>